<keyword evidence="3" id="KW-1133">Transmembrane helix</keyword>
<dbReference type="EMBL" id="AJTX02000004">
    <property type="protein sequence ID" value="KKJ00070.1"/>
    <property type="molecule type" value="Genomic_DNA"/>
</dbReference>
<evidence type="ECO:0000256" key="1">
    <source>
        <dbReference type="SAM" id="Coils"/>
    </source>
</evidence>
<feature type="transmembrane region" description="Helical" evidence="3">
    <location>
        <begin position="296"/>
        <end position="319"/>
    </location>
</feature>
<organism evidence="4 5">
    <name type="scientific">Prochlorothrix hollandica PCC 9006 = CALU 1027</name>
    <dbReference type="NCBI Taxonomy" id="317619"/>
    <lineage>
        <taxon>Bacteria</taxon>
        <taxon>Bacillati</taxon>
        <taxon>Cyanobacteriota</taxon>
        <taxon>Cyanophyceae</taxon>
        <taxon>Prochlorotrichales</taxon>
        <taxon>Prochlorotrichaceae</taxon>
        <taxon>Prochlorothrix</taxon>
    </lineage>
</organism>
<feature type="region of interest" description="Disordered" evidence="2">
    <location>
        <begin position="145"/>
        <end position="177"/>
    </location>
</feature>
<name>A0A0M2PVA8_PROHO</name>
<feature type="compositionally biased region" description="Pro residues" evidence="2">
    <location>
        <begin position="261"/>
        <end position="273"/>
    </location>
</feature>
<proteinExistence type="predicted"/>
<evidence type="ECO:0000256" key="2">
    <source>
        <dbReference type="SAM" id="MobiDB-lite"/>
    </source>
</evidence>
<feature type="region of interest" description="Disordered" evidence="2">
    <location>
        <begin position="195"/>
        <end position="280"/>
    </location>
</feature>
<comment type="caution">
    <text evidence="4">The sequence shown here is derived from an EMBL/GenBank/DDBJ whole genome shotgun (WGS) entry which is preliminary data.</text>
</comment>
<evidence type="ECO:0000313" key="5">
    <source>
        <dbReference type="Proteomes" id="UP000034681"/>
    </source>
</evidence>
<keyword evidence="3" id="KW-0472">Membrane</keyword>
<sequence length="543" mass="58830">MLNRGLKPRGVVVRVSYRDRHLHFLLEGSPLPSEAVYTPLLHQGFTVLQASAAWQEGQPLAEFKSLAGVIIYGRVRGQKQIGWISRFSLDEAITPDSPQGQLSPEASPAVLEEEETLALTPEAILAPDLFGAAANVPLVVPAAEPSPVTDDLSPGLPTLVLDAPASRSSPPPAPAWDLVEDNTAVQELLQLDALMPEPNTPPISEPWHNSPDTRHSDREPATLPGFNPFPGKADATLPEGRSGADRDRTLQQPNPDRSTPAPLPPPGHSPPRTPEGAETQAAAALDRIPTLGSQGLLAKLLLAGSLVLLLGGGGFYLWFMPRQTKVLAEIQLQLLAVEDLPVQSLDQLKTTESTLQTLLDRLQGIPWIAGSAHGQAQEQAEQLRQNLEVIQLRRESETAARDNLQEAKRLGAEATQAWETQQITDPIVLQTIYEKWVAAQYFLTLIPPESWAYGEAQPLKVSYTQNLWRVSQLQQQPDRPTSVPLGTLGNPDGVNPDLAGIPGADDLDPEALTDPTVGTDLETLPFESQELTEEETDPTFPNP</sequence>
<dbReference type="Proteomes" id="UP000034681">
    <property type="component" value="Unassembled WGS sequence"/>
</dbReference>
<evidence type="ECO:0000256" key="3">
    <source>
        <dbReference type="SAM" id="Phobius"/>
    </source>
</evidence>
<feature type="region of interest" description="Disordered" evidence="2">
    <location>
        <begin position="473"/>
        <end position="543"/>
    </location>
</feature>
<keyword evidence="3" id="KW-0812">Transmembrane</keyword>
<gene>
    <name evidence="4" type="ORF">PROH_09965</name>
</gene>
<evidence type="ECO:0000313" key="4">
    <source>
        <dbReference type="EMBL" id="KKJ00070.1"/>
    </source>
</evidence>
<feature type="compositionally biased region" description="Basic and acidic residues" evidence="2">
    <location>
        <begin position="211"/>
        <end position="220"/>
    </location>
</feature>
<accession>A0A0M2PVA8</accession>
<feature type="coiled-coil region" evidence="1">
    <location>
        <begin position="373"/>
        <end position="400"/>
    </location>
</feature>
<keyword evidence="1" id="KW-0175">Coiled coil</keyword>
<protein>
    <submittedName>
        <fullName evidence="4">Uncharacterized protein</fullName>
    </submittedName>
</protein>
<reference evidence="4" key="1">
    <citation type="submission" date="2012-04" db="EMBL/GenBank/DDBJ databases">
        <authorList>
            <person name="Borisov I.G."/>
            <person name="Ivanikova N.V."/>
            <person name="Pinevich A.V."/>
        </authorList>
    </citation>
    <scope>NUCLEOTIDE SEQUENCE</scope>
    <source>
        <strain evidence="4">CALU 1027</strain>
    </source>
</reference>
<keyword evidence="5" id="KW-1185">Reference proteome</keyword>
<dbReference type="AlphaFoldDB" id="A0A0M2PVA8"/>